<comment type="caution">
    <text evidence="1">The sequence shown here is derived from an EMBL/GenBank/DDBJ whole genome shotgun (WGS) entry which is preliminary data.</text>
</comment>
<organism evidence="1 2">
    <name type="scientific">Roseovarius spongiae</name>
    <dbReference type="NCBI Taxonomy" id="2320272"/>
    <lineage>
        <taxon>Bacteria</taxon>
        <taxon>Pseudomonadati</taxon>
        <taxon>Pseudomonadota</taxon>
        <taxon>Alphaproteobacteria</taxon>
        <taxon>Rhodobacterales</taxon>
        <taxon>Roseobacteraceae</taxon>
        <taxon>Roseovarius</taxon>
    </lineage>
</organism>
<proteinExistence type="predicted"/>
<protein>
    <submittedName>
        <fullName evidence="1">Uncharacterized protein</fullName>
    </submittedName>
</protein>
<dbReference type="EMBL" id="RAPE01000002">
    <property type="protein sequence ID" value="RKF15167.1"/>
    <property type="molecule type" value="Genomic_DNA"/>
</dbReference>
<gene>
    <name evidence="1" type="ORF">D6850_10010</name>
</gene>
<dbReference type="AlphaFoldDB" id="A0A3A8AVT4"/>
<reference evidence="1 2" key="1">
    <citation type="submission" date="2018-09" db="EMBL/GenBank/DDBJ databases">
        <title>Roseovarius spongiae sp. nov., isolated from a marine sponge.</title>
        <authorList>
            <person name="Zhuang L."/>
            <person name="Luo L."/>
        </authorList>
    </citation>
    <scope>NUCLEOTIDE SEQUENCE [LARGE SCALE GENOMIC DNA]</scope>
    <source>
        <strain evidence="1 2">HN-E21</strain>
    </source>
</reference>
<evidence type="ECO:0000313" key="1">
    <source>
        <dbReference type="EMBL" id="RKF15167.1"/>
    </source>
</evidence>
<keyword evidence="2" id="KW-1185">Reference proteome</keyword>
<name>A0A3A8AVT4_9RHOB</name>
<dbReference type="Proteomes" id="UP000281128">
    <property type="component" value="Unassembled WGS sequence"/>
</dbReference>
<evidence type="ECO:0000313" key="2">
    <source>
        <dbReference type="Proteomes" id="UP000281128"/>
    </source>
</evidence>
<sequence length="77" mass="8688">MVRALINASALGGRIMRNDTDIRYRADGSIDTGYYMQRGRRMRSEAAHRMMGRALTCDDASLPAPSRWSAVNWLLGR</sequence>
<accession>A0A3A8AVT4</accession>